<evidence type="ECO:0000313" key="1">
    <source>
        <dbReference type="EMBL" id="AXG67262.1"/>
    </source>
</evidence>
<sequence>MEHEQLIALVKDVVSEFGEPVYLDRGQVGENSQTYSTMETLISVRSDEQGTTLLQDLKAKIADYIELLRTDGATRTIDGEIQLLAPVTEKPKFTYRDPMVNEIPNGFLYSVSIGFPMVVAD</sequence>
<proteinExistence type="predicted"/>
<accession>A0A384ZYE7</accession>
<keyword evidence="2" id="KW-1185">Reference proteome</keyword>
<evidence type="ECO:0000313" key="2">
    <source>
        <dbReference type="Proteomes" id="UP000262440"/>
    </source>
</evidence>
<name>A0A384ZYE7_9CAUD</name>
<protein>
    <submittedName>
        <fullName evidence="1">Uncharacterized protein</fullName>
    </submittedName>
</protein>
<dbReference type="Proteomes" id="UP000262440">
    <property type="component" value="Segment"/>
</dbReference>
<organism evidence="1 2">
    <name type="scientific">Dickeya phage vB_DsoM_AD1</name>
    <dbReference type="NCBI Taxonomy" id="2283029"/>
    <lineage>
        <taxon>Viruses</taxon>
        <taxon>Duplodnaviria</taxon>
        <taxon>Heunggongvirae</taxon>
        <taxon>Uroviricota</taxon>
        <taxon>Caudoviricetes</taxon>
        <taxon>Alexandravirus</taxon>
        <taxon>Alexandravirus AD1</taxon>
    </lineage>
</organism>
<reference evidence="1 2" key="1">
    <citation type="journal article" date="2018" name="Front. Microbiol.">
        <title>Jumbo Bacteriophages Are Represented Within an Increasing Diversity of Environmental Viruses Infecting the Emerging Phytopathogen, Dickeya solani.</title>
        <authorList>
            <person name="Day A.W."/>
            <person name="Ahn J."/>
            <person name="Salmond G.P.C."/>
        </authorList>
    </citation>
    <scope>NUCLEOTIDE SEQUENCE [LARGE SCALE GENOMIC DNA]</scope>
</reference>
<dbReference type="EMBL" id="MH460463">
    <property type="protein sequence ID" value="AXG67262.1"/>
    <property type="molecule type" value="Genomic_DNA"/>
</dbReference>
<gene>
    <name evidence="1" type="ORF">AD1_218</name>
</gene>